<dbReference type="EMBL" id="AGNL01039975">
    <property type="protein sequence ID" value="EJK52375.1"/>
    <property type="molecule type" value="Genomic_DNA"/>
</dbReference>
<feature type="compositionally biased region" description="Basic and acidic residues" evidence="1">
    <location>
        <begin position="47"/>
        <end position="56"/>
    </location>
</feature>
<evidence type="ECO:0000313" key="3">
    <source>
        <dbReference type="Proteomes" id="UP000266841"/>
    </source>
</evidence>
<sequence length="119" mass="11936">MSASGCAADGRLGVEELVGAAAVVVFGGPTRLAQVPPGAELLDEAEPEVHDRRRGSEPAGVGEEDRQEAAGRRALPGGRRRRAVPFAGVRAETSTGGDGKAWASPSVAAMARSSSASGG</sequence>
<reference evidence="2 3" key="1">
    <citation type="journal article" date="2012" name="Genome Biol.">
        <title>Genome and low-iron response of an oceanic diatom adapted to chronic iron limitation.</title>
        <authorList>
            <person name="Lommer M."/>
            <person name="Specht M."/>
            <person name="Roy A.S."/>
            <person name="Kraemer L."/>
            <person name="Andreson R."/>
            <person name="Gutowska M.A."/>
            <person name="Wolf J."/>
            <person name="Bergner S.V."/>
            <person name="Schilhabel M.B."/>
            <person name="Klostermeier U.C."/>
            <person name="Beiko R.G."/>
            <person name="Rosenstiel P."/>
            <person name="Hippler M."/>
            <person name="Laroche J."/>
        </authorList>
    </citation>
    <scope>NUCLEOTIDE SEQUENCE [LARGE SCALE GENOMIC DNA]</scope>
    <source>
        <strain evidence="2 3">CCMP1005</strain>
    </source>
</reference>
<comment type="caution">
    <text evidence="2">The sequence shown here is derived from an EMBL/GenBank/DDBJ whole genome shotgun (WGS) entry which is preliminary data.</text>
</comment>
<proteinExistence type="predicted"/>
<feature type="region of interest" description="Disordered" evidence="1">
    <location>
        <begin position="39"/>
        <end position="119"/>
    </location>
</feature>
<accession>K0RGJ7</accession>
<feature type="non-terminal residue" evidence="2">
    <location>
        <position position="119"/>
    </location>
</feature>
<evidence type="ECO:0000313" key="2">
    <source>
        <dbReference type="EMBL" id="EJK52375.1"/>
    </source>
</evidence>
<gene>
    <name evidence="2" type="ORF">THAOC_28358</name>
</gene>
<evidence type="ECO:0000256" key="1">
    <source>
        <dbReference type="SAM" id="MobiDB-lite"/>
    </source>
</evidence>
<name>K0RGJ7_THAOC</name>
<dbReference type="AlphaFoldDB" id="K0RGJ7"/>
<dbReference type="Proteomes" id="UP000266841">
    <property type="component" value="Unassembled WGS sequence"/>
</dbReference>
<protein>
    <submittedName>
        <fullName evidence="2">Uncharacterized protein</fullName>
    </submittedName>
</protein>
<keyword evidence="3" id="KW-1185">Reference proteome</keyword>
<feature type="compositionally biased region" description="Low complexity" evidence="1">
    <location>
        <begin position="103"/>
        <end position="119"/>
    </location>
</feature>
<organism evidence="2 3">
    <name type="scientific">Thalassiosira oceanica</name>
    <name type="common">Marine diatom</name>
    <dbReference type="NCBI Taxonomy" id="159749"/>
    <lineage>
        <taxon>Eukaryota</taxon>
        <taxon>Sar</taxon>
        <taxon>Stramenopiles</taxon>
        <taxon>Ochrophyta</taxon>
        <taxon>Bacillariophyta</taxon>
        <taxon>Coscinodiscophyceae</taxon>
        <taxon>Thalassiosirophycidae</taxon>
        <taxon>Thalassiosirales</taxon>
        <taxon>Thalassiosiraceae</taxon>
        <taxon>Thalassiosira</taxon>
    </lineage>
</organism>